<evidence type="ECO:0000256" key="9">
    <source>
        <dbReference type="ARBA" id="ARBA00022824"/>
    </source>
</evidence>
<dbReference type="EC" id="2.4.1.109" evidence="4 15"/>
<comment type="similarity">
    <text evidence="3 15">Belongs to the glycosyltransferase 39 family.</text>
</comment>
<dbReference type="InterPro" id="IPR003342">
    <property type="entry name" value="ArnT-like_N"/>
</dbReference>
<dbReference type="PANTHER" id="PTHR10050">
    <property type="entry name" value="DOLICHYL-PHOSPHATE-MANNOSE--PROTEIN MANNOSYLTRANSFERASE"/>
    <property type="match status" value="1"/>
</dbReference>
<dbReference type="AlphaFoldDB" id="A0A1Y1WIC7"/>
<comment type="caution">
    <text evidence="18">The sequence shown here is derived from an EMBL/GenBank/DDBJ whole genome shotgun (WGS) entry which is preliminary data.</text>
</comment>
<evidence type="ECO:0000256" key="7">
    <source>
        <dbReference type="ARBA" id="ARBA00022692"/>
    </source>
</evidence>
<dbReference type="SMART" id="SM00472">
    <property type="entry name" value="MIR"/>
    <property type="match status" value="3"/>
</dbReference>
<evidence type="ECO:0000259" key="17">
    <source>
        <dbReference type="PROSITE" id="PS50919"/>
    </source>
</evidence>
<dbReference type="EMBL" id="MCFD01000002">
    <property type="protein sequence ID" value="ORX72966.1"/>
    <property type="molecule type" value="Genomic_DNA"/>
</dbReference>
<keyword evidence="9 15" id="KW-0256">Endoplasmic reticulum</keyword>
<evidence type="ECO:0000256" key="5">
    <source>
        <dbReference type="ARBA" id="ARBA00022676"/>
    </source>
</evidence>
<comment type="catalytic activity">
    <reaction evidence="13 15">
        <text>a di-trans,poly-cis-dolichyl beta-D-mannosyl phosphate + L-threonyl-[protein] = 3-O-(alpha-D-mannosyl)-L-threonyl-[protein] + a di-trans,poly-cis-dolichyl phosphate + H(+)</text>
        <dbReference type="Rhea" id="RHEA:53396"/>
        <dbReference type="Rhea" id="RHEA-COMP:11060"/>
        <dbReference type="Rhea" id="RHEA-COMP:13547"/>
        <dbReference type="Rhea" id="RHEA-COMP:19498"/>
        <dbReference type="Rhea" id="RHEA-COMP:19501"/>
        <dbReference type="ChEBI" id="CHEBI:15378"/>
        <dbReference type="ChEBI" id="CHEBI:30013"/>
        <dbReference type="ChEBI" id="CHEBI:57683"/>
        <dbReference type="ChEBI" id="CHEBI:58211"/>
        <dbReference type="ChEBI" id="CHEBI:137323"/>
        <dbReference type="EC" id="2.4.1.109"/>
    </reaction>
</comment>
<sequence>MSNSEKRSPLPKGHSMRPDTSSAPAKQQQQQQPASHLFFTEWTFTTADALVLLLTTALAVIVRCHSLATPGQVVFDEVHFGKFAGKYINGTYFYDLHPPLAKMMFAAAGKLAGYDGMFDFKSIGLDYEAAGVPYVGMRLMPALLGVVTVPAAYVTARACGYLWDTGLLAALLVCFENGLVTQSRLILLDSPLVFFTALSLTSWSMFWTKQGRPFSLGWWAWLLTTGCMMGCAASCKWVGLFLFPAIGLSTICDLWEKIADQRISPTRWFAHFFARAVGLLAVPLAVYLFWFQVHFLVLSKTGDAAPMMTPEFQATLKGGLDVSTDRDVYYGSEIRIRHSNSRSGYLHSHHHPWKHEKGSGQQQITIYGYADPNNVWVVYPAVNRTVDETDGPRKVQSGDVIRLRHKGTGKFLHSHDKKPALTNDDNKFEVSGYGFPGFAGDANDNFRIDILNGDSKSPGSDKSVQAIYSRFRIVHTRLNCVLYNSRQKLPEWAFSQIEVNCMRNSLPRMSTWHVEYAHHPNITADVPKATYRPLTMLQKIWEYNKHMAESNESLTGDHPFAARPQHWPWLRRGTAYWGGRGKFIYQLGNPIIWWSSLAACLLFLAIRPVLFLLDKRHIHPTLGGQRSKYLSGAGFFTVAWLCHYVPFYLMGRELFIHHYFPALWMAIMVLAFTVDLVSARMPKLIRWSMYIAVLAAVLYAFQVFSFITYARTWDKETCVKSKWLKTWDFDCEHAIGGVRATDPPPKVETTADDETKQQQQEEDAVGDGEIIPPVVEEKSQDNTEEKPQEKAEAKGSGDAVADTVAGGQIGEPQFHVEPKFESVHEDEATELESIANNVEAGEKHDEL</sequence>
<feature type="domain" description="MIR" evidence="17">
    <location>
        <begin position="392"/>
        <end position="451"/>
    </location>
</feature>
<dbReference type="Gene3D" id="2.80.10.50">
    <property type="match status" value="1"/>
</dbReference>
<feature type="region of interest" description="Disordered" evidence="16">
    <location>
        <begin position="739"/>
        <end position="847"/>
    </location>
</feature>
<evidence type="ECO:0000256" key="10">
    <source>
        <dbReference type="ARBA" id="ARBA00022989"/>
    </source>
</evidence>
<evidence type="ECO:0000256" key="15">
    <source>
        <dbReference type="RuleBase" id="RU367007"/>
    </source>
</evidence>
<evidence type="ECO:0000256" key="2">
    <source>
        <dbReference type="ARBA" id="ARBA00004922"/>
    </source>
</evidence>
<evidence type="ECO:0000256" key="1">
    <source>
        <dbReference type="ARBA" id="ARBA00004477"/>
    </source>
</evidence>
<feature type="compositionally biased region" description="Basic and acidic residues" evidence="16">
    <location>
        <begin position="814"/>
        <end position="826"/>
    </location>
</feature>
<feature type="transmembrane region" description="Helical" evidence="15">
    <location>
        <begin position="186"/>
        <end position="206"/>
    </location>
</feature>
<feature type="transmembrane region" description="Helical" evidence="15">
    <location>
        <begin position="160"/>
        <end position="179"/>
    </location>
</feature>
<name>A0A1Y1WIC7_9FUNG</name>
<protein>
    <recommendedName>
        <fullName evidence="4 15">Dolichyl-phosphate-mannose--protein mannosyltransferase</fullName>
        <ecNumber evidence="4 15">2.4.1.109</ecNumber>
    </recommendedName>
</protein>
<evidence type="ECO:0000256" key="4">
    <source>
        <dbReference type="ARBA" id="ARBA00012839"/>
    </source>
</evidence>
<dbReference type="InterPro" id="IPR036300">
    <property type="entry name" value="MIR_dom_sf"/>
</dbReference>
<dbReference type="UniPathway" id="UPA00378"/>
<comment type="pathway">
    <text evidence="2 15">Protein modification; protein glycosylation.</text>
</comment>
<dbReference type="PROSITE" id="PS50919">
    <property type="entry name" value="MIR"/>
    <property type="match status" value="2"/>
</dbReference>
<comment type="subcellular location">
    <subcellularLocation>
        <location evidence="1 15">Endoplasmic reticulum membrane</location>
        <topology evidence="1 15">Multi-pass membrane protein</topology>
    </subcellularLocation>
</comment>
<dbReference type="InterPro" id="IPR032421">
    <property type="entry name" value="PMT_4TMC"/>
</dbReference>
<organism evidence="18 19">
    <name type="scientific">Linderina pennispora</name>
    <dbReference type="NCBI Taxonomy" id="61395"/>
    <lineage>
        <taxon>Eukaryota</taxon>
        <taxon>Fungi</taxon>
        <taxon>Fungi incertae sedis</taxon>
        <taxon>Zoopagomycota</taxon>
        <taxon>Kickxellomycotina</taxon>
        <taxon>Kickxellomycetes</taxon>
        <taxon>Kickxellales</taxon>
        <taxon>Kickxellaceae</taxon>
        <taxon>Linderina</taxon>
    </lineage>
</organism>
<keyword evidence="12" id="KW-0325">Glycoprotein</keyword>
<evidence type="ECO:0000256" key="3">
    <source>
        <dbReference type="ARBA" id="ARBA00007222"/>
    </source>
</evidence>
<dbReference type="RefSeq" id="XP_040746306.1">
    <property type="nucleotide sequence ID" value="XM_040890122.1"/>
</dbReference>
<comment type="function">
    <text evidence="15">Transfers mannose from Dol-P-mannose to Ser or Thr residues on proteins.</text>
</comment>
<feature type="compositionally biased region" description="Basic and acidic residues" evidence="16">
    <location>
        <begin position="775"/>
        <end position="795"/>
    </location>
</feature>
<dbReference type="PANTHER" id="PTHR10050:SF50">
    <property type="entry name" value="DOLICHYL-PHOSPHATE-MANNOSE--PROTEIN MANNOSYLTRANSFERASE 1-RELATED"/>
    <property type="match status" value="1"/>
</dbReference>
<evidence type="ECO:0000256" key="8">
    <source>
        <dbReference type="ARBA" id="ARBA00022737"/>
    </source>
</evidence>
<evidence type="ECO:0000256" key="14">
    <source>
        <dbReference type="ARBA" id="ARBA00045102"/>
    </source>
</evidence>
<feature type="transmembrane region" description="Helical" evidence="15">
    <location>
        <begin position="135"/>
        <end position="154"/>
    </location>
</feature>
<dbReference type="Proteomes" id="UP000193922">
    <property type="component" value="Unassembled WGS sequence"/>
</dbReference>
<keyword evidence="6 15" id="KW-0808">Transferase</keyword>
<dbReference type="GeneID" id="63806770"/>
<accession>A0A1Y1WIC7</accession>
<dbReference type="InterPro" id="IPR016093">
    <property type="entry name" value="MIR_motif"/>
</dbReference>
<feature type="domain" description="MIR" evidence="17">
    <location>
        <begin position="325"/>
        <end position="381"/>
    </location>
</feature>
<evidence type="ECO:0000256" key="11">
    <source>
        <dbReference type="ARBA" id="ARBA00023136"/>
    </source>
</evidence>
<dbReference type="GO" id="GO:0005789">
    <property type="term" value="C:endoplasmic reticulum membrane"/>
    <property type="evidence" value="ECO:0007669"/>
    <property type="project" value="UniProtKB-SubCell"/>
</dbReference>
<evidence type="ECO:0000256" key="6">
    <source>
        <dbReference type="ARBA" id="ARBA00022679"/>
    </source>
</evidence>
<dbReference type="Pfam" id="PF02815">
    <property type="entry name" value="MIR"/>
    <property type="match status" value="1"/>
</dbReference>
<reference evidence="18 19" key="1">
    <citation type="submission" date="2016-07" db="EMBL/GenBank/DDBJ databases">
        <title>Pervasive Adenine N6-methylation of Active Genes in Fungi.</title>
        <authorList>
            <consortium name="DOE Joint Genome Institute"/>
            <person name="Mondo S.J."/>
            <person name="Dannebaum R.O."/>
            <person name="Kuo R.C."/>
            <person name="Labutti K."/>
            <person name="Haridas S."/>
            <person name="Kuo A."/>
            <person name="Salamov A."/>
            <person name="Ahrendt S.R."/>
            <person name="Lipzen A."/>
            <person name="Sullivan W."/>
            <person name="Andreopoulos W.B."/>
            <person name="Clum A."/>
            <person name="Lindquist E."/>
            <person name="Daum C."/>
            <person name="Ramamoorthy G.K."/>
            <person name="Gryganskyi A."/>
            <person name="Culley D."/>
            <person name="Magnuson J.K."/>
            <person name="James T.Y."/>
            <person name="O'Malley M.A."/>
            <person name="Stajich J.E."/>
            <person name="Spatafora J.W."/>
            <person name="Visel A."/>
            <person name="Grigoriev I.V."/>
        </authorList>
    </citation>
    <scope>NUCLEOTIDE SEQUENCE [LARGE SCALE GENOMIC DNA]</scope>
    <source>
        <strain evidence="18 19">ATCC 12442</strain>
    </source>
</reference>
<dbReference type="InterPro" id="IPR027005">
    <property type="entry name" value="PMT-like"/>
</dbReference>
<feature type="transmembrane region" description="Helical" evidence="15">
    <location>
        <begin position="591"/>
        <end position="613"/>
    </location>
</feature>
<proteinExistence type="inferred from homology"/>
<dbReference type="CDD" id="cd23283">
    <property type="entry name" value="beta-trefoil_MIR_PMT1-like"/>
    <property type="match status" value="1"/>
</dbReference>
<feature type="transmembrane region" description="Helical" evidence="15">
    <location>
        <begin position="218"/>
        <end position="251"/>
    </location>
</feature>
<gene>
    <name evidence="18" type="ORF">DL89DRAFT_290753</name>
</gene>
<dbReference type="SUPFAM" id="SSF82109">
    <property type="entry name" value="MIR domain"/>
    <property type="match status" value="1"/>
</dbReference>
<feature type="transmembrane region" description="Helical" evidence="15">
    <location>
        <begin position="689"/>
        <end position="710"/>
    </location>
</feature>
<dbReference type="Pfam" id="PF02366">
    <property type="entry name" value="PMT"/>
    <property type="match status" value="1"/>
</dbReference>
<keyword evidence="7 15" id="KW-0812">Transmembrane</keyword>
<dbReference type="GO" id="GO:0004169">
    <property type="term" value="F:dolichyl-phosphate-mannose-protein mannosyltransferase activity"/>
    <property type="evidence" value="ECO:0007669"/>
    <property type="project" value="UniProtKB-UniRule"/>
</dbReference>
<feature type="region of interest" description="Disordered" evidence="16">
    <location>
        <begin position="1"/>
        <end position="30"/>
    </location>
</feature>
<keyword evidence="5 15" id="KW-0328">Glycosyltransferase</keyword>
<feature type="transmembrane region" description="Helical" evidence="15">
    <location>
        <begin position="272"/>
        <end position="291"/>
    </location>
</feature>
<evidence type="ECO:0000256" key="16">
    <source>
        <dbReference type="SAM" id="MobiDB-lite"/>
    </source>
</evidence>
<dbReference type="OrthoDB" id="292747at2759"/>
<keyword evidence="8" id="KW-0677">Repeat</keyword>
<feature type="transmembrane region" description="Helical" evidence="15">
    <location>
        <begin position="656"/>
        <end position="677"/>
    </location>
</feature>
<keyword evidence="19" id="KW-1185">Reference proteome</keyword>
<dbReference type="Pfam" id="PF16192">
    <property type="entry name" value="PMT_4TMC"/>
    <property type="match status" value="1"/>
</dbReference>
<comment type="catalytic activity">
    <reaction evidence="14 15">
        <text>a di-trans,poly-cis-dolichyl beta-D-mannosyl phosphate + L-seryl-[protein] = 3-O-(alpha-D-mannosyl)-L-seryl-[protein] + a di-trans,poly-cis-dolichyl phosphate + H(+)</text>
        <dbReference type="Rhea" id="RHEA:17377"/>
        <dbReference type="Rhea" id="RHEA-COMP:9863"/>
        <dbReference type="Rhea" id="RHEA-COMP:13546"/>
        <dbReference type="Rhea" id="RHEA-COMP:19498"/>
        <dbReference type="Rhea" id="RHEA-COMP:19501"/>
        <dbReference type="ChEBI" id="CHEBI:15378"/>
        <dbReference type="ChEBI" id="CHEBI:29999"/>
        <dbReference type="ChEBI" id="CHEBI:57683"/>
        <dbReference type="ChEBI" id="CHEBI:58211"/>
        <dbReference type="ChEBI" id="CHEBI:137321"/>
        <dbReference type="EC" id="2.4.1.109"/>
    </reaction>
</comment>
<feature type="transmembrane region" description="Helical" evidence="15">
    <location>
        <begin position="629"/>
        <end position="650"/>
    </location>
</feature>
<evidence type="ECO:0000313" key="18">
    <source>
        <dbReference type="EMBL" id="ORX72966.1"/>
    </source>
</evidence>
<dbReference type="STRING" id="61395.A0A1Y1WIC7"/>
<evidence type="ECO:0000313" key="19">
    <source>
        <dbReference type="Proteomes" id="UP000193922"/>
    </source>
</evidence>
<keyword evidence="11 15" id="KW-0472">Membrane</keyword>
<keyword evidence="10 15" id="KW-1133">Transmembrane helix</keyword>
<evidence type="ECO:0000256" key="12">
    <source>
        <dbReference type="ARBA" id="ARBA00023180"/>
    </source>
</evidence>
<evidence type="ECO:0000256" key="13">
    <source>
        <dbReference type="ARBA" id="ARBA00045085"/>
    </source>
</evidence>